<keyword evidence="5" id="KW-0472">Membrane</keyword>
<dbReference type="SMART" id="SM00332">
    <property type="entry name" value="PP2Cc"/>
    <property type="match status" value="1"/>
</dbReference>
<evidence type="ECO:0000256" key="4">
    <source>
        <dbReference type="ARBA" id="ARBA00022840"/>
    </source>
</evidence>
<dbReference type="AlphaFoldDB" id="A0A371WYB1"/>
<dbReference type="InterPro" id="IPR008271">
    <property type="entry name" value="Ser/Thr_kinase_AS"/>
</dbReference>
<evidence type="ECO:0000313" key="8">
    <source>
        <dbReference type="EMBL" id="RFC61958.1"/>
    </source>
</evidence>
<dbReference type="SMART" id="SM00220">
    <property type="entry name" value="S_TKc"/>
    <property type="match status" value="1"/>
</dbReference>
<comment type="caution">
    <text evidence="8">The sequence shown here is derived from an EMBL/GenBank/DDBJ whole genome shotgun (WGS) entry which is preliminary data.</text>
</comment>
<dbReference type="Gene3D" id="1.10.510.10">
    <property type="entry name" value="Transferase(Phosphotransferase) domain 1"/>
    <property type="match status" value="1"/>
</dbReference>
<sequence>MASTLAISLGQHSAAGRKPVNQDFYGAIVPEGPALQMKGVALAIADGISSSPVSHLAAQTAVRSFLEDYYCTSDGWTVATSAGRVVAAANAWLYGQGRAARLADPEGGAERGFVTTFSALVLHGRMAHLFHVGDSRIQRLEGGRLDCLTQDHHTEGPAGPALSRALGMARDVRIDHAAFPVAEGDVFLLTTDGVHDHLPASAIALAIEEAGDLDAAARAIVSAALKAGSADNLTIQILRVDALPEPAEALREDAADDPEAALLLPLPRAVPEPGEIFEGWHILGVLHASARSHVFEAEDTETGERAALKVAARDKAEDQAHLRAMAMEEWVARRLAHPHLLKAVAAPRPRRLAHTTMALVEGITLDDWMRDNRNPDLADIRPIVAQIASGLQEMHRRGMVHCDLKPANVMIDETGHVTVIDFGSTRIAGVEGAAPVSSRADIPGALQYTAPEILLGDPITPKADVFALGTLAYQLLTGRLPYGAAMARTRTRREQRRIAYDSASGEDSPVPLWADAALKRAVHPDPDRRYDEVAELVADLATPNRALGWDRRPSFAERDPVRFWQAISAVLAVLVLVLLASGASNG</sequence>
<feature type="domain" description="PPM-type phosphatase" evidence="7">
    <location>
        <begin position="8"/>
        <end position="240"/>
    </location>
</feature>
<dbReference type="PANTHER" id="PTHR43289:SF6">
    <property type="entry name" value="SERINE_THREONINE-PROTEIN KINASE NEKL-3"/>
    <property type="match status" value="1"/>
</dbReference>
<keyword evidence="5" id="KW-0812">Transmembrane</keyword>
<dbReference type="Gene3D" id="3.30.200.20">
    <property type="entry name" value="Phosphorylase Kinase, domain 1"/>
    <property type="match status" value="1"/>
</dbReference>
<keyword evidence="1" id="KW-0808">Transferase</keyword>
<dbReference type="GO" id="GO:0005524">
    <property type="term" value="F:ATP binding"/>
    <property type="evidence" value="ECO:0007669"/>
    <property type="project" value="UniProtKB-KW"/>
</dbReference>
<dbReference type="SUPFAM" id="SSF81606">
    <property type="entry name" value="PP2C-like"/>
    <property type="match status" value="1"/>
</dbReference>
<dbReference type="InterPro" id="IPR036457">
    <property type="entry name" value="PPM-type-like_dom_sf"/>
</dbReference>
<dbReference type="PROSITE" id="PS00108">
    <property type="entry name" value="PROTEIN_KINASE_ST"/>
    <property type="match status" value="1"/>
</dbReference>
<dbReference type="SUPFAM" id="SSF56112">
    <property type="entry name" value="Protein kinase-like (PK-like)"/>
    <property type="match status" value="1"/>
</dbReference>
<evidence type="ECO:0000256" key="3">
    <source>
        <dbReference type="ARBA" id="ARBA00022777"/>
    </source>
</evidence>
<dbReference type="InterPro" id="IPR011009">
    <property type="entry name" value="Kinase-like_dom_sf"/>
</dbReference>
<dbReference type="InterPro" id="IPR001932">
    <property type="entry name" value="PPM-type_phosphatase-like_dom"/>
</dbReference>
<dbReference type="Pfam" id="PF13672">
    <property type="entry name" value="PP2C_2"/>
    <property type="match status" value="1"/>
</dbReference>
<dbReference type="OrthoDB" id="9801841at2"/>
<dbReference type="PROSITE" id="PS50011">
    <property type="entry name" value="PROTEIN_KINASE_DOM"/>
    <property type="match status" value="1"/>
</dbReference>
<evidence type="ECO:0000256" key="5">
    <source>
        <dbReference type="SAM" id="Phobius"/>
    </source>
</evidence>
<dbReference type="InterPro" id="IPR000719">
    <property type="entry name" value="Prot_kinase_dom"/>
</dbReference>
<keyword evidence="4" id="KW-0067">ATP-binding</keyword>
<dbReference type="RefSeq" id="WP_116684799.1">
    <property type="nucleotide sequence ID" value="NZ_QURL01000011.1"/>
</dbReference>
<organism evidence="8 9">
    <name type="scientific">Fulvimarina endophytica</name>
    <dbReference type="NCBI Taxonomy" id="2293836"/>
    <lineage>
        <taxon>Bacteria</taxon>
        <taxon>Pseudomonadati</taxon>
        <taxon>Pseudomonadota</taxon>
        <taxon>Alphaproteobacteria</taxon>
        <taxon>Hyphomicrobiales</taxon>
        <taxon>Aurantimonadaceae</taxon>
        <taxon>Fulvimarina</taxon>
    </lineage>
</organism>
<evidence type="ECO:0000256" key="2">
    <source>
        <dbReference type="ARBA" id="ARBA00022741"/>
    </source>
</evidence>
<dbReference type="Pfam" id="PF00069">
    <property type="entry name" value="Pkinase"/>
    <property type="match status" value="1"/>
</dbReference>
<keyword evidence="2" id="KW-0547">Nucleotide-binding</keyword>
<proteinExistence type="predicted"/>
<dbReference type="Gene3D" id="3.60.40.10">
    <property type="entry name" value="PPM-type phosphatase domain"/>
    <property type="match status" value="1"/>
</dbReference>
<dbReference type="CDD" id="cd14014">
    <property type="entry name" value="STKc_PknB_like"/>
    <property type="match status" value="1"/>
</dbReference>
<dbReference type="EMBL" id="QURL01000011">
    <property type="protein sequence ID" value="RFC61958.1"/>
    <property type="molecule type" value="Genomic_DNA"/>
</dbReference>
<dbReference type="GO" id="GO:0004674">
    <property type="term" value="F:protein serine/threonine kinase activity"/>
    <property type="evidence" value="ECO:0007669"/>
    <property type="project" value="TreeGrafter"/>
</dbReference>
<evidence type="ECO:0000313" key="9">
    <source>
        <dbReference type="Proteomes" id="UP000264310"/>
    </source>
</evidence>
<dbReference type="PANTHER" id="PTHR43289">
    <property type="entry name" value="MITOGEN-ACTIVATED PROTEIN KINASE KINASE KINASE 20-RELATED"/>
    <property type="match status" value="1"/>
</dbReference>
<accession>A0A371WYB1</accession>
<dbReference type="PROSITE" id="PS51746">
    <property type="entry name" value="PPM_2"/>
    <property type="match status" value="1"/>
</dbReference>
<feature type="domain" description="Protein kinase" evidence="6">
    <location>
        <begin position="280"/>
        <end position="547"/>
    </location>
</feature>
<keyword evidence="9" id="KW-1185">Reference proteome</keyword>
<keyword evidence="3 8" id="KW-0418">Kinase</keyword>
<name>A0A371WYB1_9HYPH</name>
<dbReference type="SMART" id="SM00331">
    <property type="entry name" value="PP2C_SIG"/>
    <property type="match status" value="1"/>
</dbReference>
<evidence type="ECO:0000259" key="7">
    <source>
        <dbReference type="PROSITE" id="PS51746"/>
    </source>
</evidence>
<protein>
    <submittedName>
        <fullName evidence="8">Bifunctional protein-serine/threonine kinase/phosphatase</fullName>
    </submittedName>
</protein>
<gene>
    <name evidence="8" type="ORF">DYI37_18700</name>
</gene>
<reference evidence="8 9" key="1">
    <citation type="submission" date="2018-08" db="EMBL/GenBank/DDBJ databases">
        <title>Fulvimarina sp. 85, whole genome shotgun sequence.</title>
        <authorList>
            <person name="Tuo L."/>
        </authorList>
    </citation>
    <scope>NUCLEOTIDE SEQUENCE [LARGE SCALE GENOMIC DNA]</scope>
    <source>
        <strain evidence="8 9">85</strain>
    </source>
</reference>
<evidence type="ECO:0000256" key="1">
    <source>
        <dbReference type="ARBA" id="ARBA00022679"/>
    </source>
</evidence>
<evidence type="ECO:0000259" key="6">
    <source>
        <dbReference type="PROSITE" id="PS50011"/>
    </source>
</evidence>
<feature type="transmembrane region" description="Helical" evidence="5">
    <location>
        <begin position="563"/>
        <end position="583"/>
    </location>
</feature>
<keyword evidence="5" id="KW-1133">Transmembrane helix</keyword>
<dbReference type="Proteomes" id="UP000264310">
    <property type="component" value="Unassembled WGS sequence"/>
</dbReference>